<gene>
    <name evidence="2" type="ORF">BSAL_74855</name>
</gene>
<feature type="compositionally biased region" description="Basic residues" evidence="1">
    <location>
        <begin position="33"/>
        <end position="48"/>
    </location>
</feature>
<reference evidence="3" key="1">
    <citation type="submission" date="2015-09" db="EMBL/GenBank/DDBJ databases">
        <authorList>
            <consortium name="Pathogen Informatics"/>
        </authorList>
    </citation>
    <scope>NUCLEOTIDE SEQUENCE [LARGE SCALE GENOMIC DNA]</scope>
    <source>
        <strain evidence="3">Lake Konstanz</strain>
    </source>
</reference>
<evidence type="ECO:0000313" key="3">
    <source>
        <dbReference type="Proteomes" id="UP000051952"/>
    </source>
</evidence>
<dbReference type="GO" id="GO:0003723">
    <property type="term" value="F:RNA binding"/>
    <property type="evidence" value="ECO:0007669"/>
    <property type="project" value="InterPro"/>
</dbReference>
<feature type="compositionally biased region" description="Pro residues" evidence="1">
    <location>
        <begin position="1440"/>
        <end position="1449"/>
    </location>
</feature>
<evidence type="ECO:0000256" key="1">
    <source>
        <dbReference type="SAM" id="MobiDB-lite"/>
    </source>
</evidence>
<dbReference type="OrthoDB" id="447290at2759"/>
<dbReference type="InterPro" id="IPR020103">
    <property type="entry name" value="PsdUridine_synth_cat_dom_sf"/>
</dbReference>
<protein>
    <submittedName>
        <fullName evidence="2">Uncharacterized protein</fullName>
    </submittedName>
</protein>
<feature type="region of interest" description="Disordered" evidence="1">
    <location>
        <begin position="1558"/>
        <end position="1579"/>
    </location>
</feature>
<keyword evidence="3" id="KW-1185">Reference proteome</keyword>
<feature type="region of interest" description="Disordered" evidence="1">
    <location>
        <begin position="1851"/>
        <end position="1877"/>
    </location>
</feature>
<feature type="compositionally biased region" description="Polar residues" evidence="1">
    <location>
        <begin position="1429"/>
        <end position="1438"/>
    </location>
</feature>
<dbReference type="PANTHER" id="PTHR13326">
    <property type="entry name" value="TRNA PSEUDOURIDINE SYNTHASE D"/>
    <property type="match status" value="1"/>
</dbReference>
<dbReference type="Proteomes" id="UP000051952">
    <property type="component" value="Unassembled WGS sequence"/>
</dbReference>
<feature type="region of interest" description="Disordered" evidence="1">
    <location>
        <begin position="1427"/>
        <end position="1457"/>
    </location>
</feature>
<feature type="region of interest" description="Disordered" evidence="1">
    <location>
        <begin position="262"/>
        <end position="304"/>
    </location>
</feature>
<dbReference type="GO" id="GO:0001522">
    <property type="term" value="P:pseudouridine synthesis"/>
    <property type="evidence" value="ECO:0007669"/>
    <property type="project" value="InterPro"/>
</dbReference>
<organism evidence="2 3">
    <name type="scientific">Bodo saltans</name>
    <name type="common">Flagellated protozoan</name>
    <dbReference type="NCBI Taxonomy" id="75058"/>
    <lineage>
        <taxon>Eukaryota</taxon>
        <taxon>Discoba</taxon>
        <taxon>Euglenozoa</taxon>
        <taxon>Kinetoplastea</taxon>
        <taxon>Metakinetoplastina</taxon>
        <taxon>Eubodonida</taxon>
        <taxon>Bodonidae</taxon>
        <taxon>Bodo</taxon>
    </lineage>
</organism>
<dbReference type="GO" id="GO:0005634">
    <property type="term" value="C:nucleus"/>
    <property type="evidence" value="ECO:0007669"/>
    <property type="project" value="TreeGrafter"/>
</dbReference>
<proteinExistence type="predicted"/>
<accession>A0A0S4IY47</accession>
<dbReference type="VEuPathDB" id="TriTrypDB:BSAL_74855"/>
<dbReference type="SUPFAM" id="SSF55120">
    <property type="entry name" value="Pseudouridine synthase"/>
    <property type="match status" value="1"/>
</dbReference>
<feature type="compositionally biased region" description="Polar residues" evidence="1">
    <location>
        <begin position="1851"/>
        <end position="1861"/>
    </location>
</feature>
<dbReference type="PANTHER" id="PTHR13326:SF23">
    <property type="match status" value="1"/>
</dbReference>
<dbReference type="GO" id="GO:0009982">
    <property type="term" value="F:pseudouridine synthase activity"/>
    <property type="evidence" value="ECO:0007669"/>
    <property type="project" value="InterPro"/>
</dbReference>
<sequence>MLRRTFFLHLRWSVGSPTPLLLRPKQSSTSFLSKKKKRMVSSSLKRRKQAQDVAAAGHEHVSTDDMLLEPHDATMTINNAAAEHNQTVEHNAGFSLKARPSVSWQANDGAASVDAADEIVNHASEQVPSDGGAEVVGQHTSAPPARNCNQSILAERQHVLSAINDGGLESALKHESAIRIERRRSRPTISDTEFDVGMSERLFPEMPRLTALSEVHHSDCTVACWDEEAFLAHQRQIEASSVSKQHLVTASISTTTTATLAPNDKTTNIDDDNLLAAEDPPEVPQPLTTSAGSELLDAPPATSSAVLSRSTCEAHTIQPLQVIRSTPSLQKYYRPIPSDSQISPSSTMITLQPLSIRDVVMLYKFLKKLRGATPEELRNIDEKGNALSSQITSTTHNHNDIPCNMSELMKYLHGDADAGVPPAPSPILPFSSDTVVAPAFIFALYTENCSTQNALAHVAALFSVPAQRFMTCHVAAKMSATTVLCAVQSNVVSREQLLLLNTMRHPGFVLRVSNIQVVKSRVSDTELFSEIARAAVLTDVTMLVRRVSCGSVAEISKRLNALVNVGAIFYCGNRETALMRAATDVLHGYYRSAFLNGLFRRKAPIELREFIKNPTVASANRARKVATDSTIRQYLKGYIRSNGNFTTSVQQVPYVLRRKWINALRCQVWNVMASERVRGGRRMGKGLGVMVGDLILKPQFRDDAAMRMMANVKADHLMVCLTEEDAQQATLEDVFIPFFRGVLPAEVVAPESTEHPIMTATAMERVLRKLHALHLLHGMSEEAKRILDIRTDVSPMLFRRLIIRPCNATYEVLEDNVALRSLQYDASRQIMSPRLALQGVPEQKGTGLVDREFLLQATTFAATKSSGDHFGTTTTTTAEVSSQNAEAFFAPPTRDDYVVLGKARRDLQGSFVPRAPLAGDVEAFDRSYSVLLHVVCPNGATALLSMLREYFNLGGVLEESTSVLQHKIHRTRRELDVETPFLTAPRFCPACFNTCHDDVAACPEYLRKTSIRREKTMQLNALTNGRSVAQTALAGNQKSNAALMSSSSTPSDFVMNVLSAVEIHVSVRRRSTDGKWGIDLNRQLQWMSVKDASMLSRIALSGPLRTTHQLEEVKAFLTRQQQGGGGGLDLNEDEGTLMEVLTALSSPSPPQSANPRAAVPVSLVAAKAALRIDEAHIGSIDGSSSSSSSSTPSLLAKLKLQVTAVNGVAMATSRDVAAQFIHHKNALSIQLVFRPVQHVEAIVERIRQQTTPASPAVLEVEGISANGAPPLLPAPIFVDRNTLQTISELPREITVVITKVPQQSNDERKPSSSWGLELSKTTLALTNIATTMTHAGHHQEQHINSSTTSIIIPPITSNESVRLLLTKYPHLYRICEVDHQPVQTIDDIVAAVTRSSSGASSSEVVEVAPEAMSSLVLLLRKSTEGFQPATATSPSMTQRPLPPPAPPSVPSATAVAAGGGLPKNEATIAVSSAAAVGQLLERVATTSSTASGSGDTPLHAAAQHFLERRLGHLWSHSAAPTIHSPISYPFTVAIHRPAGATRWGLRLGEQSLWVRRVPPPTANATAGGGGDGMDSSSSGVTSSVFASHIAFARSISDVLQEQPAFEQSRNPQELPQKQQPQQMQWSPWISFIAGVEQRRVTSLDELMEQLKNVSRTSNEGSKSSSSHADSVSLQCVRVALPRLTVRGVPIPAVGEGERWGLRLRDDDSGTLLKADVNFPFGQKLLEATQDSARELSAVAGKPLSAALLFPSLVTLTGASSKSSSSSSPTAVQLRSATTSSDVSLARSKALLMVDDDDDTAASSAVKGFSLAAAGIDNAAAAVGQTFDQWADAQCSEELLRWAIHSITVAVPSSTSSPQQQRGESSKDAGGAGDDSSVGGVEEEVLETFVIDGSTKEAARVLQLLRDRGGSTKYHDALVSFELQQLVATAQN</sequence>
<name>A0A0S4IY47_BODSA</name>
<feature type="region of interest" description="Disordered" evidence="1">
    <location>
        <begin position="27"/>
        <end position="60"/>
    </location>
</feature>
<dbReference type="EMBL" id="CYKH01000671">
    <property type="protein sequence ID" value="CUG13933.1"/>
    <property type="molecule type" value="Genomic_DNA"/>
</dbReference>
<evidence type="ECO:0000313" key="2">
    <source>
        <dbReference type="EMBL" id="CUG13933.1"/>
    </source>
</evidence>
<dbReference type="InterPro" id="IPR001656">
    <property type="entry name" value="PsdUridine_synth_TruD"/>
</dbReference>